<comment type="similarity">
    <text evidence="1">Belongs to the peptidase M76 family.</text>
</comment>
<keyword evidence="2" id="KW-0645">Protease</keyword>
<keyword evidence="3" id="KW-0479">Metal-binding</keyword>
<evidence type="ECO:0000313" key="7">
    <source>
        <dbReference type="EMBL" id="RXH89317.1"/>
    </source>
</evidence>
<gene>
    <name evidence="7" type="ORF">DVH24_031674</name>
</gene>
<evidence type="ECO:0000256" key="1">
    <source>
        <dbReference type="ARBA" id="ARBA00009915"/>
    </source>
</evidence>
<sequence length="361" mass="37704">MEAEPAPEPGSTSFPSAVNGGKSLEECQTMIQRSLRTPMVKFLLKHLEQSGCGIGDRFIKAINCNKQIAGGYIRGEGILVCSNHMTMQDDVNQVVIHELIHAFDDCRAKNLEWSNCAHHACSEIRAGHLSGDCHYKRELLRGFVKIRGHEQDCVRRRVMKSVISNPYCSEAAAKDAMEAVWDGALAVAWGCRALAGFLKLEGEGEGLVPDVGDAAGPVGFLGFLKLEGEGEGLVPDVGDAAGLVDFLGFLGFLKLEGELAGADLGDDDGADLGEEDGEDDEDVGDGAGAEDGDLVAPDGDGVLSLDGALAVAGPLAGDDAGALDGELDGADPGDGDAAGAFAFLAETPAIMTTKMRVRTTT</sequence>
<dbReference type="AlphaFoldDB" id="A0A498J3X5"/>
<dbReference type="STRING" id="3750.A0A498J3X5"/>
<dbReference type="PANTHER" id="PTHR21711">
    <property type="entry name" value="MITOCHONDRIAL INNER MEMBRANE PROTEASE"/>
    <property type="match status" value="1"/>
</dbReference>
<dbReference type="GO" id="GO:0004222">
    <property type="term" value="F:metalloendopeptidase activity"/>
    <property type="evidence" value="ECO:0007669"/>
    <property type="project" value="InterPro"/>
</dbReference>
<evidence type="ECO:0000256" key="6">
    <source>
        <dbReference type="SAM" id="MobiDB-lite"/>
    </source>
</evidence>
<keyword evidence="5" id="KW-0482">Metalloprotease</keyword>
<dbReference type="GO" id="GO:0005739">
    <property type="term" value="C:mitochondrion"/>
    <property type="evidence" value="ECO:0007669"/>
    <property type="project" value="GOC"/>
</dbReference>
<dbReference type="Proteomes" id="UP000290289">
    <property type="component" value="Chromosome 9"/>
</dbReference>
<comment type="caution">
    <text evidence="7">The sequence shown here is derived from an EMBL/GenBank/DDBJ whole genome shotgun (WGS) entry which is preliminary data.</text>
</comment>
<keyword evidence="8" id="KW-1185">Reference proteome</keyword>
<feature type="region of interest" description="Disordered" evidence="6">
    <location>
        <begin position="264"/>
        <end position="296"/>
    </location>
</feature>
<evidence type="ECO:0000256" key="3">
    <source>
        <dbReference type="ARBA" id="ARBA00022723"/>
    </source>
</evidence>
<reference evidence="7 8" key="1">
    <citation type="submission" date="2018-10" db="EMBL/GenBank/DDBJ databases">
        <title>A high-quality apple genome assembly.</title>
        <authorList>
            <person name="Hu J."/>
        </authorList>
    </citation>
    <scope>NUCLEOTIDE SEQUENCE [LARGE SCALE GENOMIC DNA]</scope>
    <source>
        <strain evidence="8">cv. HFTH1</strain>
        <tissue evidence="7">Young leaf</tissue>
    </source>
</reference>
<evidence type="ECO:0000256" key="5">
    <source>
        <dbReference type="ARBA" id="ARBA00023049"/>
    </source>
</evidence>
<feature type="region of interest" description="Disordered" evidence="6">
    <location>
        <begin position="1"/>
        <end position="20"/>
    </location>
</feature>
<name>A0A498J3X5_MALDO</name>
<dbReference type="GO" id="GO:0033615">
    <property type="term" value="P:mitochondrial proton-transporting ATP synthase complex assembly"/>
    <property type="evidence" value="ECO:0007669"/>
    <property type="project" value="TreeGrafter"/>
</dbReference>
<organism evidence="7 8">
    <name type="scientific">Malus domestica</name>
    <name type="common">Apple</name>
    <name type="synonym">Pyrus malus</name>
    <dbReference type="NCBI Taxonomy" id="3750"/>
    <lineage>
        <taxon>Eukaryota</taxon>
        <taxon>Viridiplantae</taxon>
        <taxon>Streptophyta</taxon>
        <taxon>Embryophyta</taxon>
        <taxon>Tracheophyta</taxon>
        <taxon>Spermatophyta</taxon>
        <taxon>Magnoliopsida</taxon>
        <taxon>eudicotyledons</taxon>
        <taxon>Gunneridae</taxon>
        <taxon>Pentapetalae</taxon>
        <taxon>rosids</taxon>
        <taxon>fabids</taxon>
        <taxon>Rosales</taxon>
        <taxon>Rosaceae</taxon>
        <taxon>Amygdaloideae</taxon>
        <taxon>Maleae</taxon>
        <taxon>Malus</taxon>
    </lineage>
</organism>
<feature type="compositionally biased region" description="Acidic residues" evidence="6">
    <location>
        <begin position="264"/>
        <end position="293"/>
    </location>
</feature>
<dbReference type="PANTHER" id="PTHR21711:SF0">
    <property type="entry name" value="MITOCHONDRIAL INNER MEMBRANE PROTEASE ATP23 HOMOLOG"/>
    <property type="match status" value="1"/>
</dbReference>
<evidence type="ECO:0000256" key="2">
    <source>
        <dbReference type="ARBA" id="ARBA00022670"/>
    </source>
</evidence>
<evidence type="ECO:0008006" key="9">
    <source>
        <dbReference type="Google" id="ProtNLM"/>
    </source>
</evidence>
<dbReference type="Pfam" id="PF09768">
    <property type="entry name" value="Peptidase_M76"/>
    <property type="match status" value="1"/>
</dbReference>
<dbReference type="EMBL" id="RDQH01000335">
    <property type="protein sequence ID" value="RXH89317.1"/>
    <property type="molecule type" value="Genomic_DNA"/>
</dbReference>
<keyword evidence="4" id="KW-0378">Hydrolase</keyword>
<dbReference type="GO" id="GO:0046872">
    <property type="term" value="F:metal ion binding"/>
    <property type="evidence" value="ECO:0007669"/>
    <property type="project" value="UniProtKB-KW"/>
</dbReference>
<protein>
    <recommendedName>
        <fullName evidence="9">Mitochondrial inner membrane protease ATP23</fullName>
    </recommendedName>
</protein>
<evidence type="ECO:0000256" key="4">
    <source>
        <dbReference type="ARBA" id="ARBA00022801"/>
    </source>
</evidence>
<accession>A0A498J3X5</accession>
<evidence type="ECO:0000313" key="8">
    <source>
        <dbReference type="Proteomes" id="UP000290289"/>
    </source>
</evidence>
<proteinExistence type="inferred from homology"/>
<dbReference type="InterPro" id="IPR019165">
    <property type="entry name" value="Peptidase_M76_ATP23"/>
</dbReference>
<dbReference type="GO" id="GO:0034982">
    <property type="term" value="P:mitochondrial protein processing"/>
    <property type="evidence" value="ECO:0007669"/>
    <property type="project" value="TreeGrafter"/>
</dbReference>